<dbReference type="PANTHER" id="PTHR24364:SF16">
    <property type="entry name" value="TROPHOBLAST GLYCOPROTEIN-LIKE"/>
    <property type="match status" value="1"/>
</dbReference>
<sequence>MRIFHSVCLPKYVFPVLSRWTGCYAAFLCLVLTLARAEDECPVSCVCSRDSGTVTCRDGEDSGEVPVDLPEWTSNLIIQGKNMSTLRRGVFVDNTTELEITTLCLSYNGIQTIEPYAFLGLSHLHLLDLSHNRLESISARALVGLPQLRSLYLNYSVLPEAVTQLSSALSSQTLANLYRLDLAGNRLKSIPLETFDSFNLHILVLVNNSFENVVRENVSGLYQQRHMRVYLALNPFRCNCDLEAFYYWLKNSSQCPDVGRLVCSEPENKRGALVERLRAEDVDCNLENLEAVSYVFLGIVLALIGVVFLMVLYLNRGGIKRWLNNIREACRDQMEIYHYRYEQDSDPRLANVAVRLSQTCPSSLPPRQVNDLIQPSASVRAESTCSSTGLSTSKLTTCPSQTAATVAATDSRGRFERGSGDQSECSPALCDYVHLKLLQHHSPSWLLHRGLPNFLSWSLMASPPTHNRSSRPEDDEDDPVDRMITRTGCSEQHYAVQECMAEHQDWRLCQKQVQTFKDCMSSFQRARKEQLQKQLSKDTQTSTS</sequence>
<dbReference type="InterPro" id="IPR052286">
    <property type="entry name" value="Wnt_signaling_inhibitor"/>
</dbReference>
<keyword evidence="3" id="KW-0677">Repeat</keyword>
<dbReference type="InterPro" id="IPR003591">
    <property type="entry name" value="Leu-rich_rpt_typical-subtyp"/>
</dbReference>
<evidence type="ECO:0000259" key="8">
    <source>
        <dbReference type="SMART" id="SM00082"/>
    </source>
</evidence>
<organism evidence="9 10">
    <name type="scientific">Mugilogobius chulae</name>
    <name type="common">yellowstripe goby</name>
    <dbReference type="NCBI Taxonomy" id="88201"/>
    <lineage>
        <taxon>Eukaryota</taxon>
        <taxon>Metazoa</taxon>
        <taxon>Chordata</taxon>
        <taxon>Craniata</taxon>
        <taxon>Vertebrata</taxon>
        <taxon>Euteleostomi</taxon>
        <taxon>Actinopterygii</taxon>
        <taxon>Neopterygii</taxon>
        <taxon>Teleostei</taxon>
        <taxon>Neoteleostei</taxon>
        <taxon>Acanthomorphata</taxon>
        <taxon>Gobiaria</taxon>
        <taxon>Gobiiformes</taxon>
        <taxon>Gobioidei</taxon>
        <taxon>Gobiidae</taxon>
        <taxon>Gobionellinae</taxon>
        <taxon>Mugilogobius</taxon>
    </lineage>
</organism>
<evidence type="ECO:0000256" key="3">
    <source>
        <dbReference type="ARBA" id="ARBA00022737"/>
    </source>
</evidence>
<name>A0AAW0PLD7_9GOBI</name>
<keyword evidence="5" id="KW-0812">Transmembrane</keyword>
<dbReference type="GO" id="GO:0005886">
    <property type="term" value="C:plasma membrane"/>
    <property type="evidence" value="ECO:0007669"/>
    <property type="project" value="TreeGrafter"/>
</dbReference>
<dbReference type="PANTHER" id="PTHR24364">
    <property type="entry name" value="LP06937P"/>
    <property type="match status" value="1"/>
</dbReference>
<evidence type="ECO:0000313" key="9">
    <source>
        <dbReference type="EMBL" id="KAK7925749.1"/>
    </source>
</evidence>
<dbReference type="Pfam" id="PF13855">
    <property type="entry name" value="LRR_8"/>
    <property type="match status" value="1"/>
</dbReference>
<dbReference type="InterPro" id="IPR000372">
    <property type="entry name" value="LRRNT"/>
</dbReference>
<dbReference type="AlphaFoldDB" id="A0AAW0PLD7"/>
<evidence type="ECO:0000256" key="6">
    <source>
        <dbReference type="SAM" id="SignalP"/>
    </source>
</evidence>
<evidence type="ECO:0000256" key="2">
    <source>
        <dbReference type="ARBA" id="ARBA00022729"/>
    </source>
</evidence>
<feature type="region of interest" description="Disordered" evidence="4">
    <location>
        <begin position="462"/>
        <end position="482"/>
    </location>
</feature>
<evidence type="ECO:0008006" key="11">
    <source>
        <dbReference type="Google" id="ProtNLM"/>
    </source>
</evidence>
<dbReference type="PROSITE" id="PS51808">
    <property type="entry name" value="CHCH"/>
    <property type="match status" value="1"/>
</dbReference>
<comment type="caution">
    <text evidence="9">The sequence shown here is derived from an EMBL/GenBank/DDBJ whole genome shotgun (WGS) entry which is preliminary data.</text>
</comment>
<proteinExistence type="predicted"/>
<dbReference type="SMART" id="SM00013">
    <property type="entry name" value="LRRNT"/>
    <property type="match status" value="1"/>
</dbReference>
<keyword evidence="5" id="KW-1133">Transmembrane helix</keyword>
<feature type="domain" description="LRRNT" evidence="7">
    <location>
        <begin position="40"/>
        <end position="75"/>
    </location>
</feature>
<dbReference type="GO" id="GO:0090090">
    <property type="term" value="P:negative regulation of canonical Wnt signaling pathway"/>
    <property type="evidence" value="ECO:0007669"/>
    <property type="project" value="TreeGrafter"/>
</dbReference>
<feature type="domain" description="LRRCT" evidence="8">
    <location>
        <begin position="234"/>
        <end position="285"/>
    </location>
</feature>
<dbReference type="Proteomes" id="UP001460270">
    <property type="component" value="Unassembled WGS sequence"/>
</dbReference>
<keyword evidence="5" id="KW-0472">Membrane</keyword>
<evidence type="ECO:0000313" key="10">
    <source>
        <dbReference type="Proteomes" id="UP001460270"/>
    </source>
</evidence>
<dbReference type="SMART" id="SM00082">
    <property type="entry name" value="LRRCT"/>
    <property type="match status" value="1"/>
</dbReference>
<dbReference type="Gene3D" id="3.80.10.10">
    <property type="entry name" value="Ribonuclease Inhibitor"/>
    <property type="match status" value="1"/>
</dbReference>
<dbReference type="SUPFAM" id="SSF52058">
    <property type="entry name" value="L domain-like"/>
    <property type="match status" value="1"/>
</dbReference>
<keyword evidence="2 6" id="KW-0732">Signal</keyword>
<dbReference type="EMBL" id="JBBPFD010000005">
    <property type="protein sequence ID" value="KAK7925749.1"/>
    <property type="molecule type" value="Genomic_DNA"/>
</dbReference>
<dbReference type="InterPro" id="IPR032675">
    <property type="entry name" value="LRR_dom_sf"/>
</dbReference>
<evidence type="ECO:0000256" key="5">
    <source>
        <dbReference type="SAM" id="Phobius"/>
    </source>
</evidence>
<accession>A0AAW0PLD7</accession>
<keyword evidence="10" id="KW-1185">Reference proteome</keyword>
<evidence type="ECO:0000256" key="1">
    <source>
        <dbReference type="ARBA" id="ARBA00022614"/>
    </source>
</evidence>
<feature type="transmembrane region" description="Helical" evidence="5">
    <location>
        <begin position="291"/>
        <end position="314"/>
    </location>
</feature>
<dbReference type="InterPro" id="IPR001611">
    <property type="entry name" value="Leu-rich_rpt"/>
</dbReference>
<reference evidence="10" key="1">
    <citation type="submission" date="2024-04" db="EMBL/GenBank/DDBJ databases">
        <title>Salinicola lusitanus LLJ914,a marine bacterium isolated from the Okinawa Trough.</title>
        <authorList>
            <person name="Li J."/>
        </authorList>
    </citation>
    <scope>NUCLEOTIDE SEQUENCE [LARGE SCALE GENOMIC DNA]</scope>
</reference>
<gene>
    <name evidence="9" type="ORF">WMY93_008059</name>
</gene>
<dbReference type="PROSITE" id="PS51450">
    <property type="entry name" value="LRR"/>
    <property type="match status" value="3"/>
</dbReference>
<keyword evidence="1" id="KW-0433">Leucine-rich repeat</keyword>
<feature type="chain" id="PRO_5043452191" description="LRRCT domain-containing protein" evidence="6">
    <location>
        <begin position="38"/>
        <end position="544"/>
    </location>
</feature>
<evidence type="ECO:0000256" key="4">
    <source>
        <dbReference type="SAM" id="MobiDB-lite"/>
    </source>
</evidence>
<dbReference type="InterPro" id="IPR000483">
    <property type="entry name" value="Cys-rich_flank_reg_C"/>
</dbReference>
<evidence type="ECO:0000259" key="7">
    <source>
        <dbReference type="SMART" id="SM00013"/>
    </source>
</evidence>
<protein>
    <recommendedName>
        <fullName evidence="11">LRRCT domain-containing protein</fullName>
    </recommendedName>
</protein>
<feature type="signal peptide" evidence="6">
    <location>
        <begin position="1"/>
        <end position="37"/>
    </location>
</feature>
<dbReference type="SMART" id="SM00369">
    <property type="entry name" value="LRR_TYP"/>
    <property type="match status" value="4"/>
</dbReference>